<feature type="compositionally biased region" description="Acidic residues" evidence="1">
    <location>
        <begin position="1"/>
        <end position="10"/>
    </location>
</feature>
<sequence length="492" mass="53518">MDDSYEEESFSSESYGSDFDAEAEEPQQTNPIPSKSSPVKTMRMTEPTEKVMSIDALGDLMVHLDEQLAQGGTMEPTNNGDGGTPGTPKPAASSSPLKQPEIATFANSKKYEDATSNVKSMSDLDDLMSALDQYEDVDTTAPKEVIEANRAAVHHKKLMSWAKRGPSKEEREAASPKLAQLVQQVRQKEGEDVIDEEIEYEREMMSAVVEEQKQKAAVARANQMSASPTRVKAASPPPRRASPASVPTRTSAPRPKAAIPEPIKLQADDAIIHMLVNDISLNPTSTSLGRIRAAPSNNPNAPTRYSTTSRSSLPPPPPDDDIQIIPNMQYINGGLPLEFDDELPESIPVFPRRGKQHGKGTSSPSRSRAPRSKSPKKSPTRSTPSRSTRLNSPSKSPSKSPAAKRLSKKSVSAANANLPAKYRAAFDTQYLSLLQNLAEASSASQNAENLTLEESRMGRAMAECLRDMLADASIIQLLKMGSWKKLNPKNEK</sequence>
<protein>
    <submittedName>
        <fullName evidence="2">Uncharacterized protein</fullName>
    </submittedName>
</protein>
<gene>
    <name evidence="2" type="ORF">TrST_g9958</name>
</gene>
<feature type="compositionally biased region" description="Low complexity" evidence="1">
    <location>
        <begin position="380"/>
        <end position="404"/>
    </location>
</feature>
<feature type="compositionally biased region" description="Basic residues" evidence="1">
    <location>
        <begin position="368"/>
        <end position="379"/>
    </location>
</feature>
<comment type="caution">
    <text evidence="2">The sequence shown here is derived from an EMBL/GenBank/DDBJ whole genome shotgun (WGS) entry which is preliminary data.</text>
</comment>
<evidence type="ECO:0000256" key="1">
    <source>
        <dbReference type="SAM" id="MobiDB-lite"/>
    </source>
</evidence>
<accession>A0A9W7EQH8</accession>
<feature type="compositionally biased region" description="Polar residues" evidence="1">
    <location>
        <begin position="295"/>
        <end position="312"/>
    </location>
</feature>
<reference evidence="3" key="1">
    <citation type="journal article" date="2023" name="Commun. Biol.">
        <title>Genome analysis of Parmales, the sister group of diatoms, reveals the evolutionary specialization of diatoms from phago-mixotrophs to photoautotrophs.</title>
        <authorList>
            <person name="Ban H."/>
            <person name="Sato S."/>
            <person name="Yoshikawa S."/>
            <person name="Yamada K."/>
            <person name="Nakamura Y."/>
            <person name="Ichinomiya M."/>
            <person name="Sato N."/>
            <person name="Blanc-Mathieu R."/>
            <person name="Endo H."/>
            <person name="Kuwata A."/>
            <person name="Ogata H."/>
        </authorList>
    </citation>
    <scope>NUCLEOTIDE SEQUENCE [LARGE SCALE GENOMIC DNA]</scope>
    <source>
        <strain evidence="3">NIES 3701</strain>
    </source>
</reference>
<dbReference type="AlphaFoldDB" id="A0A9W7EQH8"/>
<dbReference type="EMBL" id="BRXY01000309">
    <property type="protein sequence ID" value="GMH85963.1"/>
    <property type="molecule type" value="Genomic_DNA"/>
</dbReference>
<feature type="compositionally biased region" description="Polar residues" evidence="1">
    <location>
        <begin position="26"/>
        <end position="39"/>
    </location>
</feature>
<name>A0A9W7EQH8_9STRA</name>
<dbReference type="OrthoDB" id="201934at2759"/>
<dbReference type="Proteomes" id="UP001165085">
    <property type="component" value="Unassembled WGS sequence"/>
</dbReference>
<feature type="region of interest" description="Disordered" evidence="1">
    <location>
        <begin position="347"/>
        <end position="410"/>
    </location>
</feature>
<organism evidence="2 3">
    <name type="scientific">Triparma strigata</name>
    <dbReference type="NCBI Taxonomy" id="1606541"/>
    <lineage>
        <taxon>Eukaryota</taxon>
        <taxon>Sar</taxon>
        <taxon>Stramenopiles</taxon>
        <taxon>Ochrophyta</taxon>
        <taxon>Bolidophyceae</taxon>
        <taxon>Parmales</taxon>
        <taxon>Triparmaceae</taxon>
        <taxon>Triparma</taxon>
    </lineage>
</organism>
<feature type="region of interest" description="Disordered" evidence="1">
    <location>
        <begin position="1"/>
        <end position="100"/>
    </location>
</feature>
<keyword evidence="3" id="KW-1185">Reference proteome</keyword>
<feature type="region of interest" description="Disordered" evidence="1">
    <location>
        <begin position="212"/>
        <end position="262"/>
    </location>
</feature>
<feature type="region of interest" description="Disordered" evidence="1">
    <location>
        <begin position="290"/>
        <end position="325"/>
    </location>
</feature>
<evidence type="ECO:0000313" key="2">
    <source>
        <dbReference type="EMBL" id="GMH85963.1"/>
    </source>
</evidence>
<proteinExistence type="predicted"/>
<evidence type="ECO:0000313" key="3">
    <source>
        <dbReference type="Proteomes" id="UP001165085"/>
    </source>
</evidence>